<accession>A0A9W4XG36</accession>
<dbReference type="InterPro" id="IPR002575">
    <property type="entry name" value="Aminoglycoside_PTrfase"/>
</dbReference>
<reference evidence="2" key="1">
    <citation type="submission" date="2023-01" db="EMBL/GenBank/DDBJ databases">
        <authorList>
            <person name="Van Ghelder C."/>
            <person name="Rancurel C."/>
        </authorList>
    </citation>
    <scope>NUCLEOTIDE SEQUENCE</scope>
    <source>
        <strain evidence="2">CNCM I-4278</strain>
    </source>
</reference>
<comment type="caution">
    <text evidence="2">The sequence shown here is derived from an EMBL/GenBank/DDBJ whole genome shotgun (WGS) entry which is preliminary data.</text>
</comment>
<dbReference type="InterPro" id="IPR051678">
    <property type="entry name" value="AGP_Transferase"/>
</dbReference>
<proteinExistence type="predicted"/>
<dbReference type="AlphaFoldDB" id="A0A9W4XG36"/>
<evidence type="ECO:0000313" key="3">
    <source>
        <dbReference type="Proteomes" id="UP001152607"/>
    </source>
</evidence>
<evidence type="ECO:0000313" key="2">
    <source>
        <dbReference type="EMBL" id="CAI6321932.1"/>
    </source>
</evidence>
<feature type="domain" description="Aminoglycoside phosphotransferase" evidence="1">
    <location>
        <begin position="101"/>
        <end position="329"/>
    </location>
</feature>
<dbReference type="SUPFAM" id="SSF56112">
    <property type="entry name" value="Protein kinase-like (PK-like)"/>
    <property type="match status" value="1"/>
</dbReference>
<name>A0A9W4XG36_9PLEO</name>
<dbReference type="InterPro" id="IPR011009">
    <property type="entry name" value="Kinase-like_dom_sf"/>
</dbReference>
<dbReference type="Gene3D" id="3.90.1200.10">
    <property type="match status" value="1"/>
</dbReference>
<dbReference type="EMBL" id="CAOQHR010000002">
    <property type="protein sequence ID" value="CAI6321932.1"/>
    <property type="molecule type" value="Genomic_DNA"/>
</dbReference>
<organism evidence="2 3">
    <name type="scientific">Periconia digitata</name>
    <dbReference type="NCBI Taxonomy" id="1303443"/>
    <lineage>
        <taxon>Eukaryota</taxon>
        <taxon>Fungi</taxon>
        <taxon>Dikarya</taxon>
        <taxon>Ascomycota</taxon>
        <taxon>Pezizomycotina</taxon>
        <taxon>Dothideomycetes</taxon>
        <taxon>Pleosporomycetidae</taxon>
        <taxon>Pleosporales</taxon>
        <taxon>Massarineae</taxon>
        <taxon>Periconiaceae</taxon>
        <taxon>Periconia</taxon>
    </lineage>
</organism>
<keyword evidence="3" id="KW-1185">Reference proteome</keyword>
<evidence type="ECO:0000259" key="1">
    <source>
        <dbReference type="Pfam" id="PF01636"/>
    </source>
</evidence>
<dbReference type="Pfam" id="PF01636">
    <property type="entry name" value="APH"/>
    <property type="match status" value="1"/>
</dbReference>
<dbReference type="PANTHER" id="PTHR21310:SF48">
    <property type="entry name" value="AMINOGLYCOSIDE PHOSPHOTRANSFERASE DOMAIN-CONTAINING PROTEIN"/>
    <property type="match status" value="1"/>
</dbReference>
<dbReference type="OrthoDB" id="4177236at2759"/>
<protein>
    <recommendedName>
        <fullName evidence="1">Aminoglycoside phosphotransferase domain-containing protein</fullName>
    </recommendedName>
</protein>
<dbReference type="Proteomes" id="UP001152607">
    <property type="component" value="Unassembled WGS sequence"/>
</dbReference>
<gene>
    <name evidence="2" type="ORF">PDIGIT_LOCUS3632</name>
</gene>
<sequence>MYTKKETAMRIWGAENHSEAFEKFCDNKDYLENEDKKWEKSVSMKFPYYSSDPLPSPLPTVEEIEAARFTELELSKDLPCASHVFKIRDYAVKICSYPGPLQEAENMVFLEKNCPGLKIPKVYAAYKNQGGDFNLYLKRYPKEYPDRSTLSPTYLLVTSYADGPSCYTPVWQSLSQTARNNILRKLGEQMRLLRSVPPPNPQYYGRIHSQGFPKDDYVFLGGIQDLTTAWNGPFYSHKDFAGQIMEAGLAWACVQHGEFNGELQLLLETYEDVMSRASGQNAILYHGDLQLHNIIAIENKDDKDDPDICIIDWATMGWMPAYMETVRTLCRGKASVSMTLDHNTYLYELHKGDGQAHLETAFYLTNFLAAANISM</sequence>
<dbReference type="PANTHER" id="PTHR21310">
    <property type="entry name" value="AMINOGLYCOSIDE PHOSPHOTRANSFERASE-RELATED-RELATED"/>
    <property type="match status" value="1"/>
</dbReference>